<name>A0ABS6ZGU4_9ACTN</name>
<dbReference type="RefSeq" id="WP_219672219.1">
    <property type="nucleotide sequence ID" value="NZ_WTFF01000552.1"/>
</dbReference>
<dbReference type="InterPro" id="IPR038727">
    <property type="entry name" value="NadR/Ttd14_AAA_dom"/>
</dbReference>
<proteinExistence type="predicted"/>
<evidence type="ECO:0000259" key="1">
    <source>
        <dbReference type="Pfam" id="PF13521"/>
    </source>
</evidence>
<accession>A0ABS6ZGU4</accession>
<comment type="caution">
    <text evidence="2">The sequence shown here is derived from an EMBL/GenBank/DDBJ whole genome shotgun (WGS) entry which is preliminary data.</text>
</comment>
<evidence type="ECO:0000313" key="3">
    <source>
        <dbReference type="Proteomes" id="UP000812013"/>
    </source>
</evidence>
<evidence type="ECO:0000313" key="2">
    <source>
        <dbReference type="EMBL" id="MBW5486975.1"/>
    </source>
</evidence>
<reference evidence="2 3" key="1">
    <citation type="submission" date="2019-12" db="EMBL/GenBank/DDBJ databases">
        <title>Genome sequence of Streptomyces bambusae.</title>
        <authorList>
            <person name="Bansal K."/>
            <person name="Choksket S."/>
            <person name="Korpole S."/>
            <person name="Patil P.B."/>
        </authorList>
    </citation>
    <scope>NUCLEOTIDE SEQUENCE [LARGE SCALE GENOMIC DNA]</scope>
    <source>
        <strain evidence="2 3">SK60</strain>
    </source>
</reference>
<dbReference type="Gene3D" id="3.40.50.300">
    <property type="entry name" value="P-loop containing nucleotide triphosphate hydrolases"/>
    <property type="match status" value="1"/>
</dbReference>
<dbReference type="InterPro" id="IPR027417">
    <property type="entry name" value="P-loop_NTPase"/>
</dbReference>
<dbReference type="EMBL" id="WTFF01000552">
    <property type="protein sequence ID" value="MBW5486975.1"/>
    <property type="molecule type" value="Genomic_DNA"/>
</dbReference>
<keyword evidence="3" id="KW-1185">Reference proteome</keyword>
<dbReference type="Proteomes" id="UP000812013">
    <property type="component" value="Unassembled WGS sequence"/>
</dbReference>
<organism evidence="2 3">
    <name type="scientific">Streptomyces bambusae</name>
    <dbReference type="NCBI Taxonomy" id="1550616"/>
    <lineage>
        <taxon>Bacteria</taxon>
        <taxon>Bacillati</taxon>
        <taxon>Actinomycetota</taxon>
        <taxon>Actinomycetes</taxon>
        <taxon>Kitasatosporales</taxon>
        <taxon>Streptomycetaceae</taxon>
        <taxon>Streptomyces</taxon>
    </lineage>
</organism>
<sequence>MRLSVSGTYAAGKTSTATALSHYTGIPFAPARSIREILPDAVPGKALAEVTPAEYLQLAVRRHVGRVQNEARLGDPLISDGSSLQEWIYAAARVHFGMDPASPADTPPAGAAMRFFAEAVDQLGHAMRQHVKETYDGFVHLKAPAGATGKAGGHRRMHPAFRGFCDDMLLQALEDLGVTYHVVEEADRAERLRTVAGLFGLPVVRPVEEALALAAGEYAAIDWRLEGERVQSAASRAAAAEVVVR</sequence>
<feature type="domain" description="NadR/Ttd14 AAA" evidence="1">
    <location>
        <begin position="5"/>
        <end position="191"/>
    </location>
</feature>
<dbReference type="SUPFAM" id="SSF52540">
    <property type="entry name" value="P-loop containing nucleoside triphosphate hydrolases"/>
    <property type="match status" value="1"/>
</dbReference>
<protein>
    <submittedName>
        <fullName evidence="2">AAA family ATPase</fullName>
    </submittedName>
</protein>
<gene>
    <name evidence="2" type="ORF">GPJ59_35395</name>
</gene>
<dbReference type="Pfam" id="PF13521">
    <property type="entry name" value="AAA_28"/>
    <property type="match status" value="1"/>
</dbReference>